<proteinExistence type="predicted"/>
<dbReference type="Proteomes" id="UP001066276">
    <property type="component" value="Chromosome 1_2"/>
</dbReference>
<evidence type="ECO:0000256" key="1">
    <source>
        <dbReference type="SAM" id="MobiDB-lite"/>
    </source>
</evidence>
<dbReference type="EMBL" id="JANPWB010000002">
    <property type="protein sequence ID" value="KAJ1212278.1"/>
    <property type="molecule type" value="Genomic_DNA"/>
</dbReference>
<name>A0AAV7WG04_PLEWA</name>
<evidence type="ECO:0000313" key="3">
    <source>
        <dbReference type="Proteomes" id="UP001066276"/>
    </source>
</evidence>
<gene>
    <name evidence="2" type="ORF">NDU88_007585</name>
</gene>
<comment type="caution">
    <text evidence="2">The sequence shown here is derived from an EMBL/GenBank/DDBJ whole genome shotgun (WGS) entry which is preliminary data.</text>
</comment>
<feature type="compositionally biased region" description="Basic and acidic residues" evidence="1">
    <location>
        <begin position="85"/>
        <end position="95"/>
    </location>
</feature>
<keyword evidence="3" id="KW-1185">Reference proteome</keyword>
<reference evidence="2" key="1">
    <citation type="journal article" date="2022" name="bioRxiv">
        <title>Sequencing and chromosome-scale assembly of the giantPleurodeles waltlgenome.</title>
        <authorList>
            <person name="Brown T."/>
            <person name="Elewa A."/>
            <person name="Iarovenko S."/>
            <person name="Subramanian E."/>
            <person name="Araus A.J."/>
            <person name="Petzold A."/>
            <person name="Susuki M."/>
            <person name="Suzuki K.-i.T."/>
            <person name="Hayashi T."/>
            <person name="Toyoda A."/>
            <person name="Oliveira C."/>
            <person name="Osipova E."/>
            <person name="Leigh N.D."/>
            <person name="Simon A."/>
            <person name="Yun M.H."/>
        </authorList>
    </citation>
    <scope>NUCLEOTIDE SEQUENCE</scope>
    <source>
        <strain evidence="2">20211129_DDA</strain>
        <tissue evidence="2">Liver</tissue>
    </source>
</reference>
<dbReference type="AlphaFoldDB" id="A0AAV7WG04"/>
<organism evidence="2 3">
    <name type="scientific">Pleurodeles waltl</name>
    <name type="common">Iberian ribbed newt</name>
    <dbReference type="NCBI Taxonomy" id="8319"/>
    <lineage>
        <taxon>Eukaryota</taxon>
        <taxon>Metazoa</taxon>
        <taxon>Chordata</taxon>
        <taxon>Craniata</taxon>
        <taxon>Vertebrata</taxon>
        <taxon>Euteleostomi</taxon>
        <taxon>Amphibia</taxon>
        <taxon>Batrachia</taxon>
        <taxon>Caudata</taxon>
        <taxon>Salamandroidea</taxon>
        <taxon>Salamandridae</taxon>
        <taxon>Pleurodelinae</taxon>
        <taxon>Pleurodeles</taxon>
    </lineage>
</organism>
<evidence type="ECO:0000313" key="2">
    <source>
        <dbReference type="EMBL" id="KAJ1212278.1"/>
    </source>
</evidence>
<sequence length="95" mass="10502">MSLPGSAATECRKRPEAGPAHTRTRGGYAHPPPPPPHPRPVIPHSRPCEERSPRGYSPFCARGPHRREGRTHIQQLLLLGQSETTDARGNVKEEE</sequence>
<feature type="region of interest" description="Disordered" evidence="1">
    <location>
        <begin position="76"/>
        <end position="95"/>
    </location>
</feature>
<accession>A0AAV7WG04</accession>
<feature type="compositionally biased region" description="Pro residues" evidence="1">
    <location>
        <begin position="30"/>
        <end position="41"/>
    </location>
</feature>
<feature type="region of interest" description="Disordered" evidence="1">
    <location>
        <begin position="1"/>
        <end position="68"/>
    </location>
</feature>
<protein>
    <submittedName>
        <fullName evidence="2">Uncharacterized protein</fullName>
    </submittedName>
</protein>